<proteinExistence type="inferred from homology"/>
<comment type="pathway">
    <text evidence="1">Nitrogen metabolism; urea cycle; L-citrulline from L-ornithine and carbamoyl phosphate: step 1/1.</text>
</comment>
<evidence type="ECO:0000256" key="4">
    <source>
        <dbReference type="ARBA" id="ARBA00013007"/>
    </source>
</evidence>
<dbReference type="AlphaFoldDB" id="A0A673X9E4"/>
<dbReference type="GeneTree" id="ENSGT00510000047417"/>
<dbReference type="GO" id="GO:0004585">
    <property type="term" value="F:ornithine carbamoyltransferase activity"/>
    <property type="evidence" value="ECO:0007669"/>
    <property type="project" value="UniProtKB-EC"/>
</dbReference>
<keyword evidence="12" id="KW-1185">Reference proteome</keyword>
<evidence type="ECO:0000256" key="3">
    <source>
        <dbReference type="ARBA" id="ARBA00011233"/>
    </source>
</evidence>
<keyword evidence="8" id="KW-1133">Transmembrane helix</keyword>
<keyword evidence="8" id="KW-0472">Membrane</keyword>
<comment type="subunit">
    <text evidence="3">Homotrimer.</text>
</comment>
<dbReference type="PANTHER" id="PTHR45753:SF3">
    <property type="entry name" value="ORNITHINE TRANSCARBAMYLASE, MITOCHONDRIAL"/>
    <property type="match status" value="1"/>
</dbReference>
<dbReference type="InterPro" id="IPR006130">
    <property type="entry name" value="Asp/Orn_carbamoylTrfase"/>
</dbReference>
<protein>
    <recommendedName>
        <fullName evidence="4">ornithine carbamoyltransferase</fullName>
        <ecNumber evidence="4">2.1.3.3</ecNumber>
    </recommendedName>
</protein>
<evidence type="ECO:0000256" key="7">
    <source>
        <dbReference type="RuleBase" id="RU003634"/>
    </source>
</evidence>
<evidence type="ECO:0000256" key="5">
    <source>
        <dbReference type="ARBA" id="ARBA00022436"/>
    </source>
</evidence>
<feature type="domain" description="Aspartate/ornithine carbamoyltransferase carbamoyl-P binding" evidence="10">
    <location>
        <begin position="46"/>
        <end position="187"/>
    </location>
</feature>
<dbReference type="Pfam" id="PF02729">
    <property type="entry name" value="OTCace_N"/>
    <property type="match status" value="1"/>
</dbReference>
<dbReference type="Proteomes" id="UP000472277">
    <property type="component" value="Chromosome 24"/>
</dbReference>
<dbReference type="InParanoid" id="A0A673X9E4"/>
<dbReference type="SUPFAM" id="SSF53671">
    <property type="entry name" value="Aspartate/ornithine carbamoyltransferase"/>
    <property type="match status" value="2"/>
</dbReference>
<dbReference type="EC" id="2.1.3.3" evidence="4"/>
<dbReference type="InterPro" id="IPR006131">
    <property type="entry name" value="Asp_carbamoyltransf_Asp/Orn-bd"/>
</dbReference>
<dbReference type="UniPathway" id="UPA00158">
    <property type="reaction ID" value="UER00271"/>
</dbReference>
<dbReference type="FunCoup" id="A0A673X9E4">
    <property type="interactions" value="744"/>
</dbReference>
<dbReference type="Pfam" id="PF00185">
    <property type="entry name" value="OTCace"/>
    <property type="match status" value="2"/>
</dbReference>
<reference evidence="11" key="2">
    <citation type="submission" date="2025-09" db="UniProtKB">
        <authorList>
            <consortium name="Ensembl"/>
        </authorList>
    </citation>
    <scope>IDENTIFICATION</scope>
</reference>
<gene>
    <name evidence="11" type="primary">OTC</name>
    <name evidence="11" type="synonym">otc</name>
</gene>
<comment type="similarity">
    <text evidence="2">Belongs to the aspartate/ornithine carbamoyltransferase superfamily. OTCase family.</text>
</comment>
<organism evidence="11 12">
    <name type="scientific">Salmo trutta</name>
    <name type="common">Brown trout</name>
    <dbReference type="NCBI Taxonomy" id="8032"/>
    <lineage>
        <taxon>Eukaryota</taxon>
        <taxon>Metazoa</taxon>
        <taxon>Chordata</taxon>
        <taxon>Craniata</taxon>
        <taxon>Vertebrata</taxon>
        <taxon>Euteleostomi</taxon>
        <taxon>Actinopterygii</taxon>
        <taxon>Neopterygii</taxon>
        <taxon>Teleostei</taxon>
        <taxon>Protacanthopterygii</taxon>
        <taxon>Salmoniformes</taxon>
        <taxon>Salmonidae</taxon>
        <taxon>Salmoninae</taxon>
        <taxon>Salmo</taxon>
    </lineage>
</organism>
<feature type="domain" description="Aspartate/ornithine carbamoyltransferase Asp/Orn-binding" evidence="9">
    <location>
        <begin position="279"/>
        <end position="390"/>
    </location>
</feature>
<dbReference type="GO" id="GO:0019240">
    <property type="term" value="P:citrulline biosynthetic process"/>
    <property type="evidence" value="ECO:0007669"/>
    <property type="project" value="TreeGrafter"/>
</dbReference>
<dbReference type="InterPro" id="IPR006132">
    <property type="entry name" value="Asp/Orn_carbamoyltranf_P-bd"/>
</dbReference>
<evidence type="ECO:0000313" key="11">
    <source>
        <dbReference type="Ensembl" id="ENSSTUP00000020825.1"/>
    </source>
</evidence>
<evidence type="ECO:0000259" key="10">
    <source>
        <dbReference type="Pfam" id="PF02729"/>
    </source>
</evidence>
<feature type="domain" description="Aspartate/ornithine carbamoyltransferase Asp/Orn-binding" evidence="9">
    <location>
        <begin position="194"/>
        <end position="244"/>
    </location>
</feature>
<evidence type="ECO:0000259" key="9">
    <source>
        <dbReference type="Pfam" id="PF00185"/>
    </source>
</evidence>
<evidence type="ECO:0000256" key="1">
    <source>
        <dbReference type="ARBA" id="ARBA00004695"/>
    </source>
</evidence>
<dbReference type="PANTHER" id="PTHR45753">
    <property type="entry name" value="ORNITHINE CARBAMOYLTRANSFERASE, MITOCHONDRIAL"/>
    <property type="match status" value="1"/>
</dbReference>
<dbReference type="InterPro" id="IPR036901">
    <property type="entry name" value="Asp/Orn_carbamoylTrfase_sf"/>
</dbReference>
<dbReference type="GO" id="GO:0016597">
    <property type="term" value="F:amino acid binding"/>
    <property type="evidence" value="ECO:0007669"/>
    <property type="project" value="InterPro"/>
</dbReference>
<dbReference type="InterPro" id="IPR002292">
    <property type="entry name" value="Orn/put_carbamltrans"/>
</dbReference>
<name>A0A673X9E4_SALTR</name>
<sequence length="404" mass="45178">MPHCICCCVFETCKCTFLNGESVYFYLLVICSIGALALGPVNLKGRSFLTLKDFNSDEIKHLLWVAGDLKHRIKHEKQYLPLLQGKSIAMIFEKRSTRTRMSTETGFSLLGGHPCFLTSQDIHLGVNESSTDTARVLSGLSDIVLARVYSHTTLEELVKDASIPIINGLSDLYHPIQILADFLTLQEHYGSLSGLTVSWIGDGNNVLHSFMMTAAKLGVHLRVATPKGYDPDSSIIQEAQRLSKQVRISRLMASDSLLGLYYLVIIILIDTNGVNTNSTMSFILSAVCQHGTQFLLTSDPVEAARGSNVLVTDTWVSMGQEEEKKQRIKDFLGYQITMQTGSVAKPDWTFLHCLPRKQEEVDDQVFYSPRSLVFPEAENRKWTIMGLMVSLLTDYSPQIPMPRF</sequence>
<dbReference type="PRINTS" id="PR00102">
    <property type="entry name" value="OTCASE"/>
</dbReference>
<keyword evidence="8" id="KW-0812">Transmembrane</keyword>
<dbReference type="Ensembl" id="ENSSTUT00000021906.1">
    <property type="protein sequence ID" value="ENSSTUP00000020825.1"/>
    <property type="gene ID" value="ENSSTUG00000009244.1"/>
</dbReference>
<reference evidence="11" key="1">
    <citation type="submission" date="2025-08" db="UniProtKB">
        <authorList>
            <consortium name="Ensembl"/>
        </authorList>
    </citation>
    <scope>IDENTIFICATION</scope>
</reference>
<evidence type="ECO:0000256" key="2">
    <source>
        <dbReference type="ARBA" id="ARBA00007805"/>
    </source>
</evidence>
<dbReference type="GO" id="GO:0005739">
    <property type="term" value="C:mitochondrion"/>
    <property type="evidence" value="ECO:0007669"/>
    <property type="project" value="TreeGrafter"/>
</dbReference>
<evidence type="ECO:0000256" key="8">
    <source>
        <dbReference type="SAM" id="Phobius"/>
    </source>
</evidence>
<keyword evidence="6 7" id="KW-0808">Transferase</keyword>
<dbReference type="GO" id="GO:0042450">
    <property type="term" value="P:L-arginine biosynthetic process via ornithine"/>
    <property type="evidence" value="ECO:0007669"/>
    <property type="project" value="TreeGrafter"/>
</dbReference>
<dbReference type="Gene3D" id="3.40.50.1370">
    <property type="entry name" value="Aspartate/ornithine carbamoyltransferase"/>
    <property type="match status" value="2"/>
</dbReference>
<accession>A0A673X9E4</accession>
<dbReference type="PROSITE" id="PS00097">
    <property type="entry name" value="CARBAMOYLTRANSFERASE"/>
    <property type="match status" value="1"/>
</dbReference>
<dbReference type="OMA" id="DGNNVCN"/>
<keyword evidence="5" id="KW-0835">Urea cycle</keyword>
<dbReference type="GO" id="GO:0000050">
    <property type="term" value="P:urea cycle"/>
    <property type="evidence" value="ECO:0007669"/>
    <property type="project" value="UniProtKB-UniPathway"/>
</dbReference>
<feature type="transmembrane region" description="Helical" evidence="8">
    <location>
        <begin position="23"/>
        <end position="43"/>
    </location>
</feature>
<evidence type="ECO:0000313" key="12">
    <source>
        <dbReference type="Proteomes" id="UP000472277"/>
    </source>
</evidence>
<dbReference type="PRINTS" id="PR00100">
    <property type="entry name" value="AOTCASE"/>
</dbReference>
<evidence type="ECO:0000256" key="6">
    <source>
        <dbReference type="ARBA" id="ARBA00022679"/>
    </source>
</evidence>
<dbReference type="FunFam" id="3.40.50.1370:FF:000010">
    <property type="entry name" value="Ornithine carbamoyltransferase, mitochondrial"/>
    <property type="match status" value="1"/>
</dbReference>